<sequence length="91" mass="10367">MDPKYSGDVLRHLEKQLELQTDAYNSMSRELHELQVEEEMLMRKYYEFMAAQGLTNKKKDGAGVREDGETSQAGALVNVSKEEEEEPGNTN</sequence>
<evidence type="ECO:0000313" key="4">
    <source>
        <dbReference type="Proteomes" id="UP000653305"/>
    </source>
</evidence>
<dbReference type="OrthoDB" id="1266663at2759"/>
<reference evidence="3" key="1">
    <citation type="submission" date="2020-07" db="EMBL/GenBank/DDBJ databases">
        <title>Ethylene signaling mediates host invasion by parasitic plants.</title>
        <authorList>
            <person name="Yoshida S."/>
        </authorList>
    </citation>
    <scope>NUCLEOTIDE SEQUENCE</scope>
    <source>
        <strain evidence="3">Okayama</strain>
    </source>
</reference>
<feature type="region of interest" description="Disordered" evidence="2">
    <location>
        <begin position="57"/>
        <end position="91"/>
    </location>
</feature>
<dbReference type="EMBL" id="BMAC01000649">
    <property type="protein sequence ID" value="GFQ00982.1"/>
    <property type="molecule type" value="Genomic_DNA"/>
</dbReference>
<feature type="compositionally biased region" description="Basic and acidic residues" evidence="2">
    <location>
        <begin position="57"/>
        <end position="68"/>
    </location>
</feature>
<protein>
    <submittedName>
        <fullName evidence="3">Uncharacterized protein</fullName>
    </submittedName>
</protein>
<dbReference type="Proteomes" id="UP000653305">
    <property type="component" value="Unassembled WGS sequence"/>
</dbReference>
<feature type="coiled-coil region" evidence="1">
    <location>
        <begin position="10"/>
        <end position="44"/>
    </location>
</feature>
<accession>A0A830D3K8</accession>
<dbReference type="PANTHER" id="PTHR37718">
    <property type="entry name" value="BNAC03G61340D PROTEIN"/>
    <property type="match status" value="1"/>
</dbReference>
<proteinExistence type="predicted"/>
<name>A0A830D3K8_9LAMI</name>
<keyword evidence="1" id="KW-0175">Coiled coil</keyword>
<feature type="compositionally biased region" description="Acidic residues" evidence="2">
    <location>
        <begin position="82"/>
        <end position="91"/>
    </location>
</feature>
<evidence type="ECO:0000256" key="1">
    <source>
        <dbReference type="SAM" id="Coils"/>
    </source>
</evidence>
<dbReference type="AlphaFoldDB" id="A0A830D3K8"/>
<evidence type="ECO:0000313" key="3">
    <source>
        <dbReference type="EMBL" id="GFQ00982.1"/>
    </source>
</evidence>
<dbReference type="PANTHER" id="PTHR37718:SF2">
    <property type="entry name" value="OS03G0205150 PROTEIN"/>
    <property type="match status" value="1"/>
</dbReference>
<evidence type="ECO:0000256" key="2">
    <source>
        <dbReference type="SAM" id="MobiDB-lite"/>
    </source>
</evidence>
<comment type="caution">
    <text evidence="3">The sequence shown here is derived from an EMBL/GenBank/DDBJ whole genome shotgun (WGS) entry which is preliminary data.</text>
</comment>
<keyword evidence="4" id="KW-1185">Reference proteome</keyword>
<gene>
    <name evidence="3" type="ORF">PHJA_002242100</name>
</gene>
<organism evidence="3 4">
    <name type="scientific">Phtheirospermum japonicum</name>
    <dbReference type="NCBI Taxonomy" id="374723"/>
    <lineage>
        <taxon>Eukaryota</taxon>
        <taxon>Viridiplantae</taxon>
        <taxon>Streptophyta</taxon>
        <taxon>Embryophyta</taxon>
        <taxon>Tracheophyta</taxon>
        <taxon>Spermatophyta</taxon>
        <taxon>Magnoliopsida</taxon>
        <taxon>eudicotyledons</taxon>
        <taxon>Gunneridae</taxon>
        <taxon>Pentapetalae</taxon>
        <taxon>asterids</taxon>
        <taxon>lamiids</taxon>
        <taxon>Lamiales</taxon>
        <taxon>Orobanchaceae</taxon>
        <taxon>Orobanchaceae incertae sedis</taxon>
        <taxon>Phtheirospermum</taxon>
    </lineage>
</organism>